<dbReference type="PANTHER" id="PTHR10799">
    <property type="entry name" value="SNF2/RAD54 HELICASE FAMILY"/>
    <property type="match status" value="1"/>
</dbReference>
<sequence>MASVQSAPGIGAPGALPLNMTKEMVQQVYLKYNQMRQNGTPETDPEFMKARSILTLVQKKTQFEKQKSAMMQQQMMQRQQQQGPAGQQGLQQNGTATNGTKPAVPGDGRPSISTGSSAGPSSAQAATAGPQPQSAGTDAQTPTSATSAGANAFAPEQLRLLRQQIAAFKQLSKGLPLPAHMQQQLFASQQAKKSQTASDVLAAASQVLTNATRAANAPVVDPSGVLKDPKDLFRPETFEDPWGEKYMRENVNYIAHTYRDCRPYLPSIMPLGVNIDDVRLQSETIRHNRIEARRAELEKLSANIGSWDTSRSDTPEDDGKAKRALVIEHKMLGLLQKQRALRKTISREMILSDNLAMTANRSIYRRLKKQSLREARITEKLEKQQRDARETKEKKKHHDFIESIRKHRNELTEAGVAQRHRLQKLGRTMISTHQTIEKEEQKRIERTAKQRLQALKANDEETYLKLLGQAKDTRISHLLKQTDGFLKQLSASVKQQQRSHGMLPGSDEPSDDESEEDVGTDEEEETGKKRTDYYEIAHRIKEEVTAQSSNLVGGTLKEYQLKGLQWMISLYNNNLNGILADEMGLGKTIQTISLITYLIEKKQQPGPYLVIVPLSTLTNWNNEFEKWAPSITRIVYKGPPNQRKQHQQQIRWGQFQVLLTTYEFIIKDRPILGKIKWVHMIVDEGHRMKNANSKLSSTITQYYTTRFRLILTGTPLQNNLTELWAMLNFVLPTIFKSVKSFDEWFNTPFANTGGQDKMELTEEEQLLVIRRLHKVLRPFLLRRLKKDVEKDLPDKTERVIKCNFSSLQAKLYKQLVTHNKLMVSDGKGGKQGMRGLSNMLMQLRKLCNHPFVFEEVEDQVNPGRGTNDLLWRTAGKFELLDRILPKFQATGHRVLIFFQMTQIMNIMEDYLRLRGMMYMRLDGATKADDRSDLLKEFNAPNSPYFCFLLSTRAGGLGLNLQTADTVIIYDSDWNPHQDLQAQDRAHRIGQKNEVRILRLITSNSVEEKILERANYKLDMDGKVIQAGKFDNKSTNEERDAMLRIMLESAEAAESLENEEMDDDDLNLIMMRSEEELTTFQKMDKERIAADKYGPNKKYTRLLSESELPEIYLTDDVPVVEEVQEESFGRGARERTRVRYDDGLTEEQWLDAVDNDDDTIEDAIARRDAKMQKRLKKSGKSDVAESPVPSRESSEEPQPVVKKRGRKVKTAEKRKADEASLDGDAAPRKRGRPTPSKVTETLGPEERATLQKIVNVVYEALNDLEEESTEDGIPPRGIIDPFIELPDKWDYPDYYQIIKNPVCMNQIKKRINKKEYQSLKQFRQDITTLCNNCRTYNEDTSLLYQDANLIEQTAIDQLKKATEDHPDMQDFDDGSSVNGGLSTAITSAVGTPKPVAG</sequence>
<dbReference type="InterPro" id="IPR014978">
    <property type="entry name" value="Gln-Leu-Gln_QLQ"/>
</dbReference>
<feature type="region of interest" description="Disordered" evidence="11">
    <location>
        <begin position="1363"/>
        <end position="1396"/>
    </location>
</feature>
<evidence type="ECO:0000259" key="13">
    <source>
        <dbReference type="PROSITE" id="PS51192"/>
    </source>
</evidence>
<dbReference type="Gene3D" id="1.20.920.10">
    <property type="entry name" value="Bromodomain-like"/>
    <property type="match status" value="1"/>
</dbReference>
<evidence type="ECO:0000313" key="18">
    <source>
        <dbReference type="Proteomes" id="UP000799778"/>
    </source>
</evidence>
<dbReference type="GO" id="GO:0042393">
    <property type="term" value="F:histone binding"/>
    <property type="evidence" value="ECO:0007669"/>
    <property type="project" value="InterPro"/>
</dbReference>
<dbReference type="InterPro" id="IPR000330">
    <property type="entry name" value="SNF2_N"/>
</dbReference>
<feature type="domain" description="Helicase ATP-binding" evidence="13">
    <location>
        <begin position="568"/>
        <end position="733"/>
    </location>
</feature>
<evidence type="ECO:0000256" key="9">
    <source>
        <dbReference type="ARBA" id="ARBA00023242"/>
    </source>
</evidence>
<dbReference type="GO" id="GO:0006338">
    <property type="term" value="P:chromatin remodeling"/>
    <property type="evidence" value="ECO:0007669"/>
    <property type="project" value="UniProtKB-ARBA"/>
</dbReference>
<dbReference type="Pfam" id="PF08880">
    <property type="entry name" value="QLQ"/>
    <property type="match status" value="1"/>
</dbReference>
<dbReference type="SMART" id="SM00490">
    <property type="entry name" value="HELICc"/>
    <property type="match status" value="1"/>
</dbReference>
<evidence type="ECO:0000256" key="7">
    <source>
        <dbReference type="ARBA" id="ARBA00023117"/>
    </source>
</evidence>
<dbReference type="EMBL" id="ML978072">
    <property type="protein sequence ID" value="KAF2012724.1"/>
    <property type="molecule type" value="Genomic_DNA"/>
</dbReference>
<dbReference type="PROSITE" id="PS50014">
    <property type="entry name" value="BROMODOMAIN_2"/>
    <property type="match status" value="1"/>
</dbReference>
<evidence type="ECO:0000256" key="3">
    <source>
        <dbReference type="ARBA" id="ARBA00022801"/>
    </source>
</evidence>
<dbReference type="InterPro" id="IPR036427">
    <property type="entry name" value="Bromodomain-like_sf"/>
</dbReference>
<keyword evidence="4" id="KW-0347">Helicase</keyword>
<dbReference type="CDD" id="cd18793">
    <property type="entry name" value="SF2_C_SNF"/>
    <property type="match status" value="1"/>
</dbReference>
<keyword evidence="2" id="KW-0547">Nucleotide-binding</keyword>
<keyword evidence="3" id="KW-0378">Hydrolase</keyword>
<dbReference type="GO" id="GO:0005634">
    <property type="term" value="C:nucleus"/>
    <property type="evidence" value="ECO:0007669"/>
    <property type="project" value="UniProtKB-SubCell"/>
</dbReference>
<dbReference type="PROSITE" id="PS51192">
    <property type="entry name" value="HELICASE_ATP_BIND_1"/>
    <property type="match status" value="1"/>
</dbReference>
<evidence type="ECO:0000256" key="10">
    <source>
        <dbReference type="PROSITE-ProRule" id="PRU00035"/>
    </source>
</evidence>
<dbReference type="Pfam" id="PF14619">
    <property type="entry name" value="SnAC"/>
    <property type="match status" value="1"/>
</dbReference>
<feature type="compositionally biased region" description="Polar residues" evidence="11">
    <location>
        <begin position="1374"/>
        <end position="1388"/>
    </location>
</feature>
<dbReference type="GO" id="GO:0004386">
    <property type="term" value="F:helicase activity"/>
    <property type="evidence" value="ECO:0007669"/>
    <property type="project" value="UniProtKB-KW"/>
</dbReference>
<feature type="compositionally biased region" description="Low complexity" evidence="11">
    <location>
        <begin position="1183"/>
        <end position="1199"/>
    </location>
</feature>
<organism evidence="17 18">
    <name type="scientific">Aaosphaeria arxii CBS 175.79</name>
    <dbReference type="NCBI Taxonomy" id="1450172"/>
    <lineage>
        <taxon>Eukaryota</taxon>
        <taxon>Fungi</taxon>
        <taxon>Dikarya</taxon>
        <taxon>Ascomycota</taxon>
        <taxon>Pezizomycotina</taxon>
        <taxon>Dothideomycetes</taxon>
        <taxon>Pleosporomycetidae</taxon>
        <taxon>Pleosporales</taxon>
        <taxon>Pleosporales incertae sedis</taxon>
        <taxon>Aaosphaeria</taxon>
    </lineage>
</organism>
<keyword evidence="7 10" id="KW-0103">Bromodomain</keyword>
<feature type="region of interest" description="Disordered" evidence="11">
    <location>
        <begin position="378"/>
        <end position="399"/>
    </location>
</feature>
<accession>A0A6A5XK97</accession>
<dbReference type="Pfam" id="PF00271">
    <property type="entry name" value="Helicase_C"/>
    <property type="match status" value="1"/>
</dbReference>
<feature type="compositionally biased region" description="Polar residues" evidence="11">
    <location>
        <begin position="137"/>
        <end position="148"/>
    </location>
</feature>
<dbReference type="SMART" id="SM00951">
    <property type="entry name" value="QLQ"/>
    <property type="match status" value="1"/>
</dbReference>
<dbReference type="SUPFAM" id="SSF47370">
    <property type="entry name" value="Bromodomain"/>
    <property type="match status" value="1"/>
</dbReference>
<dbReference type="InterPro" id="IPR001650">
    <property type="entry name" value="Helicase_C-like"/>
</dbReference>
<feature type="compositionally biased region" description="Low complexity" evidence="11">
    <location>
        <begin position="113"/>
        <end position="136"/>
    </location>
</feature>
<dbReference type="SMART" id="SM00487">
    <property type="entry name" value="DEXDc"/>
    <property type="match status" value="1"/>
</dbReference>
<dbReference type="InterPro" id="IPR029295">
    <property type="entry name" value="SnAC"/>
</dbReference>
<keyword evidence="18" id="KW-1185">Reference proteome</keyword>
<dbReference type="Pfam" id="PF00439">
    <property type="entry name" value="Bromodomain"/>
    <property type="match status" value="1"/>
</dbReference>
<dbReference type="InterPro" id="IPR014012">
    <property type="entry name" value="HSA_dom"/>
</dbReference>
<evidence type="ECO:0000256" key="6">
    <source>
        <dbReference type="ARBA" id="ARBA00023015"/>
    </source>
</evidence>
<dbReference type="FunFam" id="3.40.50.10810:FF:000008">
    <property type="entry name" value="Chromatin structure-remodeling complex subunit snf21"/>
    <property type="match status" value="1"/>
</dbReference>
<dbReference type="GO" id="GO:0006366">
    <property type="term" value="P:transcription by RNA polymerase II"/>
    <property type="evidence" value="ECO:0007669"/>
    <property type="project" value="UniProtKB-ARBA"/>
</dbReference>
<evidence type="ECO:0000256" key="8">
    <source>
        <dbReference type="ARBA" id="ARBA00023163"/>
    </source>
</evidence>
<dbReference type="InterPro" id="IPR014001">
    <property type="entry name" value="Helicase_ATP-bd"/>
</dbReference>
<evidence type="ECO:0000256" key="5">
    <source>
        <dbReference type="ARBA" id="ARBA00022840"/>
    </source>
</evidence>
<dbReference type="OrthoDB" id="5857104at2759"/>
<dbReference type="SMART" id="SM00297">
    <property type="entry name" value="BROMO"/>
    <property type="match status" value="1"/>
</dbReference>
<dbReference type="InterPro" id="IPR027417">
    <property type="entry name" value="P-loop_NTPase"/>
</dbReference>
<evidence type="ECO:0000313" key="17">
    <source>
        <dbReference type="EMBL" id="KAF2012724.1"/>
    </source>
</evidence>
<dbReference type="Gene3D" id="1.20.5.170">
    <property type="match status" value="1"/>
</dbReference>
<dbReference type="Gene3D" id="3.40.50.10810">
    <property type="entry name" value="Tandem AAA-ATPase domain"/>
    <property type="match status" value="1"/>
</dbReference>
<feature type="domain" description="Bromo" evidence="12">
    <location>
        <begin position="1273"/>
        <end position="1343"/>
    </location>
</feature>
<dbReference type="PROSITE" id="PS51204">
    <property type="entry name" value="HSA"/>
    <property type="match status" value="1"/>
</dbReference>
<dbReference type="FunFam" id="1.20.920.10:FF:000052">
    <property type="entry name" value="Chromatin structure-remodeling complex subunit snf21"/>
    <property type="match status" value="1"/>
</dbReference>
<evidence type="ECO:0000256" key="4">
    <source>
        <dbReference type="ARBA" id="ARBA00022806"/>
    </source>
</evidence>
<dbReference type="GO" id="GO:0006355">
    <property type="term" value="P:regulation of DNA-templated transcription"/>
    <property type="evidence" value="ECO:0007669"/>
    <property type="project" value="InterPro"/>
</dbReference>
<feature type="compositionally biased region" description="Polar residues" evidence="11">
    <location>
        <begin position="490"/>
        <end position="499"/>
    </location>
</feature>
<feature type="compositionally biased region" description="Acidic residues" evidence="11">
    <location>
        <begin position="508"/>
        <end position="525"/>
    </location>
</feature>
<feature type="region of interest" description="Disordered" evidence="11">
    <location>
        <begin position="65"/>
        <end position="148"/>
    </location>
</feature>
<name>A0A6A5XK97_9PLEO</name>
<feature type="domain" description="HSA" evidence="15">
    <location>
        <begin position="385"/>
        <end position="457"/>
    </location>
</feature>
<feature type="compositionally biased region" description="Low complexity" evidence="11">
    <location>
        <begin position="70"/>
        <end position="94"/>
    </location>
</feature>
<feature type="region of interest" description="Disordered" evidence="11">
    <location>
        <begin position="1170"/>
        <end position="1242"/>
    </location>
</feature>
<feature type="region of interest" description="Disordered" evidence="11">
    <location>
        <begin position="490"/>
        <end position="531"/>
    </location>
</feature>
<dbReference type="GeneID" id="54282668"/>
<feature type="domain" description="QLQ" evidence="16">
    <location>
        <begin position="152"/>
        <end position="187"/>
    </location>
</feature>
<dbReference type="SUPFAM" id="SSF52540">
    <property type="entry name" value="P-loop containing nucleoside triphosphate hydrolases"/>
    <property type="match status" value="2"/>
</dbReference>
<keyword evidence="9" id="KW-0539">Nucleus</keyword>
<evidence type="ECO:0000259" key="15">
    <source>
        <dbReference type="PROSITE" id="PS51204"/>
    </source>
</evidence>
<evidence type="ECO:0000259" key="16">
    <source>
        <dbReference type="PROSITE" id="PS51666"/>
    </source>
</evidence>
<dbReference type="PROSITE" id="PS51194">
    <property type="entry name" value="HELICASE_CTER"/>
    <property type="match status" value="1"/>
</dbReference>
<dbReference type="InterPro" id="IPR038718">
    <property type="entry name" value="SNF2-like_sf"/>
</dbReference>
<gene>
    <name evidence="17" type="ORF">BU24DRAFT_395836</name>
</gene>
<dbReference type="Proteomes" id="UP000799778">
    <property type="component" value="Unassembled WGS sequence"/>
</dbReference>
<dbReference type="CDD" id="cd17996">
    <property type="entry name" value="DEXHc_SMARCA2_SMARCA4"/>
    <property type="match status" value="1"/>
</dbReference>
<dbReference type="InterPro" id="IPR001487">
    <property type="entry name" value="Bromodomain"/>
</dbReference>
<comment type="subcellular location">
    <subcellularLocation>
        <location evidence="1">Nucleus</location>
    </subcellularLocation>
</comment>
<dbReference type="SMART" id="SM01314">
    <property type="entry name" value="SnAC"/>
    <property type="match status" value="1"/>
</dbReference>
<reference evidence="17" key="1">
    <citation type="journal article" date="2020" name="Stud. Mycol.">
        <title>101 Dothideomycetes genomes: a test case for predicting lifestyles and emergence of pathogens.</title>
        <authorList>
            <person name="Haridas S."/>
            <person name="Albert R."/>
            <person name="Binder M."/>
            <person name="Bloem J."/>
            <person name="Labutti K."/>
            <person name="Salamov A."/>
            <person name="Andreopoulos B."/>
            <person name="Baker S."/>
            <person name="Barry K."/>
            <person name="Bills G."/>
            <person name="Bluhm B."/>
            <person name="Cannon C."/>
            <person name="Castanera R."/>
            <person name="Culley D."/>
            <person name="Daum C."/>
            <person name="Ezra D."/>
            <person name="Gonzalez J."/>
            <person name="Henrissat B."/>
            <person name="Kuo A."/>
            <person name="Liang C."/>
            <person name="Lipzen A."/>
            <person name="Lutzoni F."/>
            <person name="Magnuson J."/>
            <person name="Mondo S."/>
            <person name="Nolan M."/>
            <person name="Ohm R."/>
            <person name="Pangilinan J."/>
            <person name="Park H.-J."/>
            <person name="Ramirez L."/>
            <person name="Alfaro M."/>
            <person name="Sun H."/>
            <person name="Tritt A."/>
            <person name="Yoshinaga Y."/>
            <person name="Zwiers L.-H."/>
            <person name="Turgeon B."/>
            <person name="Goodwin S."/>
            <person name="Spatafora J."/>
            <person name="Crous P."/>
            <person name="Grigoriev I."/>
        </authorList>
    </citation>
    <scope>NUCLEOTIDE SEQUENCE</scope>
    <source>
        <strain evidence="17">CBS 175.79</strain>
    </source>
</reference>
<keyword evidence="6" id="KW-0805">Transcription regulation</keyword>
<keyword evidence="8" id="KW-0804">Transcription</keyword>
<evidence type="ECO:0000256" key="2">
    <source>
        <dbReference type="ARBA" id="ARBA00022741"/>
    </source>
</evidence>
<dbReference type="RefSeq" id="XP_033381063.1">
    <property type="nucleotide sequence ID" value="XM_033525271.1"/>
</dbReference>
<evidence type="ECO:0000256" key="1">
    <source>
        <dbReference type="ARBA" id="ARBA00004123"/>
    </source>
</evidence>
<feature type="compositionally biased region" description="Basic and acidic residues" evidence="11">
    <location>
        <begin position="1208"/>
        <end position="1217"/>
    </location>
</feature>
<evidence type="ECO:0000259" key="14">
    <source>
        <dbReference type="PROSITE" id="PS51194"/>
    </source>
</evidence>
<protein>
    <submittedName>
        <fullName evidence="17">Uncharacterized protein</fullName>
    </submittedName>
</protein>
<evidence type="ECO:0000259" key="12">
    <source>
        <dbReference type="PROSITE" id="PS50014"/>
    </source>
</evidence>
<dbReference type="PROSITE" id="PS51666">
    <property type="entry name" value="QLQ"/>
    <property type="match status" value="1"/>
</dbReference>
<proteinExistence type="predicted"/>
<dbReference type="PRINTS" id="PR00503">
    <property type="entry name" value="BROMODOMAIN"/>
</dbReference>
<dbReference type="FunFam" id="1.20.5.170:FF:000072">
    <property type="entry name" value="Putative chromatin structure-remodeling complex subunit snf21"/>
    <property type="match status" value="1"/>
</dbReference>
<dbReference type="FunFam" id="3.40.50.300:FF:000843">
    <property type="entry name" value="Chromatin structure-remodeling complex subunit snf21"/>
    <property type="match status" value="1"/>
</dbReference>
<dbReference type="GO" id="GO:0005524">
    <property type="term" value="F:ATP binding"/>
    <property type="evidence" value="ECO:0007669"/>
    <property type="project" value="UniProtKB-KW"/>
</dbReference>
<keyword evidence="5" id="KW-0067">ATP-binding</keyword>
<dbReference type="InterPro" id="IPR049730">
    <property type="entry name" value="SNF2/RAD54-like_C"/>
</dbReference>
<feature type="domain" description="Helicase C-terminal" evidence="14">
    <location>
        <begin position="879"/>
        <end position="1030"/>
    </location>
</feature>
<evidence type="ECO:0000256" key="11">
    <source>
        <dbReference type="SAM" id="MobiDB-lite"/>
    </source>
</evidence>
<dbReference type="Gene3D" id="3.40.50.300">
    <property type="entry name" value="P-loop containing nucleotide triphosphate hydrolases"/>
    <property type="match status" value="1"/>
</dbReference>
<dbReference type="Pfam" id="PF00176">
    <property type="entry name" value="SNF2-rel_dom"/>
    <property type="match status" value="1"/>
</dbReference>
<dbReference type="GO" id="GO:0016787">
    <property type="term" value="F:hydrolase activity"/>
    <property type="evidence" value="ECO:0007669"/>
    <property type="project" value="UniProtKB-KW"/>
</dbReference>
<dbReference type="Pfam" id="PF07529">
    <property type="entry name" value="HSA"/>
    <property type="match status" value="1"/>
</dbReference>